<dbReference type="SUPFAM" id="SSF51735">
    <property type="entry name" value="NAD(P)-binding Rossmann-fold domains"/>
    <property type="match status" value="1"/>
</dbReference>
<dbReference type="Pfam" id="PF00106">
    <property type="entry name" value="adh_short"/>
    <property type="match status" value="1"/>
</dbReference>
<evidence type="ECO:0000313" key="5">
    <source>
        <dbReference type="RefSeq" id="XP_028037415.1"/>
    </source>
</evidence>
<evidence type="ECO:0000256" key="1">
    <source>
        <dbReference type="ARBA" id="ARBA00006484"/>
    </source>
</evidence>
<dbReference type="InterPro" id="IPR036291">
    <property type="entry name" value="NAD(P)-bd_dom_sf"/>
</dbReference>
<comment type="similarity">
    <text evidence="1">Belongs to the short-chain dehydrogenases/reductases (SDR) family.</text>
</comment>
<protein>
    <submittedName>
        <fullName evidence="5">WW domain-containing oxidoreductase-like</fullName>
    </submittedName>
</protein>
<reference evidence="5" key="1">
    <citation type="submission" date="2025-08" db="UniProtKB">
        <authorList>
            <consortium name="RefSeq"/>
        </authorList>
    </citation>
    <scope>IDENTIFICATION</scope>
    <source>
        <tissue evidence="5">Silk gland</tissue>
    </source>
</reference>
<dbReference type="KEGG" id="bman:114248397"/>
<evidence type="ECO:0000256" key="2">
    <source>
        <dbReference type="ARBA" id="ARBA00022857"/>
    </source>
</evidence>
<dbReference type="Proteomes" id="UP000504629">
    <property type="component" value="Unplaced"/>
</dbReference>
<dbReference type="Gene3D" id="3.40.50.720">
    <property type="entry name" value="NAD(P)-binding Rossmann-like Domain"/>
    <property type="match status" value="1"/>
</dbReference>
<proteinExistence type="inferred from homology"/>
<dbReference type="InterPro" id="IPR002347">
    <property type="entry name" value="SDR_fam"/>
</dbReference>
<dbReference type="OrthoDB" id="9989144at2759"/>
<keyword evidence="4" id="KW-1185">Reference proteome</keyword>
<sequence length="374" mass="42317">MLRFVDRMATVTTRNLILNDKVRAFSSSKVKSLVENHFDLNFRIHGPTGEEVTKGLDLKDKTCLITGANSGVGLEMTKCLNLCGCTVLMACRNTYAASVVAKNTCLKPDSLRLYELNLASLRSVRKCSDDLLNKEKKIDIVILNAGIFGLPWTQTVDKLEITFQVNYLSQYYLLMNIEDILADNARVVIISSESHRYVTWPFNEILTPTEETLSLPENKYSSIKAYNISKLCGILAMHNLGYRWLNTKKTVISAHPGSFVKTRLCRNWWLYEAIYTGMKPFTKTIAQAASTPLYCATSSDLNGLSAIYYKNCKRCQESDLASNLQLSFRINDLTKDIIRDRVTMSELPVSLSDTRQKHDVEHNIEDSLLTNYSN</sequence>
<dbReference type="GeneID" id="114248397"/>
<evidence type="ECO:0000313" key="4">
    <source>
        <dbReference type="Proteomes" id="UP000504629"/>
    </source>
</evidence>
<keyword evidence="3" id="KW-0560">Oxidoreductase</keyword>
<evidence type="ECO:0000256" key="3">
    <source>
        <dbReference type="ARBA" id="ARBA00023002"/>
    </source>
</evidence>
<organism evidence="4 5">
    <name type="scientific">Bombyx mandarina</name>
    <name type="common">Wild silk moth</name>
    <name type="synonym">Wild silkworm</name>
    <dbReference type="NCBI Taxonomy" id="7092"/>
    <lineage>
        <taxon>Eukaryota</taxon>
        <taxon>Metazoa</taxon>
        <taxon>Ecdysozoa</taxon>
        <taxon>Arthropoda</taxon>
        <taxon>Hexapoda</taxon>
        <taxon>Insecta</taxon>
        <taxon>Pterygota</taxon>
        <taxon>Neoptera</taxon>
        <taxon>Endopterygota</taxon>
        <taxon>Lepidoptera</taxon>
        <taxon>Glossata</taxon>
        <taxon>Ditrysia</taxon>
        <taxon>Bombycoidea</taxon>
        <taxon>Bombycidae</taxon>
        <taxon>Bombycinae</taxon>
        <taxon>Bombyx</taxon>
    </lineage>
</organism>
<gene>
    <name evidence="5" type="primary">LOC114248397</name>
</gene>
<dbReference type="PRINTS" id="PR00081">
    <property type="entry name" value="GDHRDH"/>
</dbReference>
<dbReference type="RefSeq" id="XP_028037415.1">
    <property type="nucleotide sequence ID" value="XM_028181614.1"/>
</dbReference>
<dbReference type="PANTHER" id="PTHR24320:SF282">
    <property type="entry name" value="WW DOMAIN-CONTAINING OXIDOREDUCTASE"/>
    <property type="match status" value="1"/>
</dbReference>
<accession>A0A6J2K636</accession>
<keyword evidence="2" id="KW-0521">NADP</keyword>
<dbReference type="GO" id="GO:0016491">
    <property type="term" value="F:oxidoreductase activity"/>
    <property type="evidence" value="ECO:0007669"/>
    <property type="project" value="UniProtKB-KW"/>
</dbReference>
<name>A0A6J2K636_BOMMA</name>
<dbReference type="AlphaFoldDB" id="A0A6J2K636"/>
<dbReference type="PANTHER" id="PTHR24320">
    <property type="entry name" value="RETINOL DEHYDROGENASE"/>
    <property type="match status" value="1"/>
</dbReference>